<protein>
    <submittedName>
        <fullName evidence="1">Uncharacterized protein</fullName>
    </submittedName>
</protein>
<reference evidence="1 2" key="1">
    <citation type="journal article" date="2020" name="Cell">
        <title>Large-Scale Comparative Analyses of Tick Genomes Elucidate Their Genetic Diversity and Vector Capacities.</title>
        <authorList>
            <consortium name="Tick Genome and Microbiome Consortium (TIGMIC)"/>
            <person name="Jia N."/>
            <person name="Wang J."/>
            <person name="Shi W."/>
            <person name="Du L."/>
            <person name="Sun Y."/>
            <person name="Zhan W."/>
            <person name="Jiang J.F."/>
            <person name="Wang Q."/>
            <person name="Zhang B."/>
            <person name="Ji P."/>
            <person name="Bell-Sakyi L."/>
            <person name="Cui X.M."/>
            <person name="Yuan T.T."/>
            <person name="Jiang B.G."/>
            <person name="Yang W.F."/>
            <person name="Lam T.T."/>
            <person name="Chang Q.C."/>
            <person name="Ding S.J."/>
            <person name="Wang X.J."/>
            <person name="Zhu J.G."/>
            <person name="Ruan X.D."/>
            <person name="Zhao L."/>
            <person name="Wei J.T."/>
            <person name="Ye R.Z."/>
            <person name="Que T.C."/>
            <person name="Du C.H."/>
            <person name="Zhou Y.H."/>
            <person name="Cheng J.X."/>
            <person name="Dai P.F."/>
            <person name="Guo W.B."/>
            <person name="Han X.H."/>
            <person name="Huang E.J."/>
            <person name="Li L.F."/>
            <person name="Wei W."/>
            <person name="Gao Y.C."/>
            <person name="Liu J.Z."/>
            <person name="Shao H.Z."/>
            <person name="Wang X."/>
            <person name="Wang C.C."/>
            <person name="Yang T.C."/>
            <person name="Huo Q.B."/>
            <person name="Li W."/>
            <person name="Chen H.Y."/>
            <person name="Chen S.E."/>
            <person name="Zhou L.G."/>
            <person name="Ni X.B."/>
            <person name="Tian J.H."/>
            <person name="Sheng Y."/>
            <person name="Liu T."/>
            <person name="Pan Y.S."/>
            <person name="Xia L.Y."/>
            <person name="Li J."/>
            <person name="Zhao F."/>
            <person name="Cao W.C."/>
        </authorList>
    </citation>
    <scope>NUCLEOTIDE SEQUENCE [LARGE SCALE GENOMIC DNA]</scope>
    <source>
        <strain evidence="1">Iper-2018</strain>
    </source>
</reference>
<gene>
    <name evidence="1" type="ORF">HPB47_028120</name>
</gene>
<name>A0AC60PUL7_IXOPE</name>
<dbReference type="EMBL" id="JABSTQ010009948">
    <property type="protein sequence ID" value="KAG0424659.1"/>
    <property type="molecule type" value="Genomic_DNA"/>
</dbReference>
<proteinExistence type="predicted"/>
<evidence type="ECO:0000313" key="1">
    <source>
        <dbReference type="EMBL" id="KAG0424659.1"/>
    </source>
</evidence>
<organism evidence="1 2">
    <name type="scientific">Ixodes persulcatus</name>
    <name type="common">Taiga tick</name>
    <dbReference type="NCBI Taxonomy" id="34615"/>
    <lineage>
        <taxon>Eukaryota</taxon>
        <taxon>Metazoa</taxon>
        <taxon>Ecdysozoa</taxon>
        <taxon>Arthropoda</taxon>
        <taxon>Chelicerata</taxon>
        <taxon>Arachnida</taxon>
        <taxon>Acari</taxon>
        <taxon>Parasitiformes</taxon>
        <taxon>Ixodida</taxon>
        <taxon>Ixodoidea</taxon>
        <taxon>Ixodidae</taxon>
        <taxon>Ixodinae</taxon>
        <taxon>Ixodes</taxon>
    </lineage>
</organism>
<dbReference type="Proteomes" id="UP000805193">
    <property type="component" value="Unassembled WGS sequence"/>
</dbReference>
<accession>A0AC60PUL7</accession>
<comment type="caution">
    <text evidence="1">The sequence shown here is derived from an EMBL/GenBank/DDBJ whole genome shotgun (WGS) entry which is preliminary data.</text>
</comment>
<evidence type="ECO:0000313" key="2">
    <source>
        <dbReference type="Proteomes" id="UP000805193"/>
    </source>
</evidence>
<sequence>MRVQILSFLDILRDECKDSCPYMAYKNAPEVPEAFEDSKKDWADSDPYCALMNWNRADTFGNIPDRVNTADLPQNHGVANGQQQRPAKRGISVQP</sequence>
<keyword evidence="2" id="KW-1185">Reference proteome</keyword>